<dbReference type="PANTHER" id="PTHR12899:SF3">
    <property type="entry name" value="LARGE RIBOSOMAL SUBUNIT PROTEIN UL18M"/>
    <property type="match status" value="1"/>
</dbReference>
<dbReference type="InterPro" id="IPR057268">
    <property type="entry name" value="Ribosomal_L18"/>
</dbReference>
<dbReference type="PANTHER" id="PTHR12899">
    <property type="entry name" value="39S RIBOSOMAL PROTEIN L18, MITOCHONDRIAL"/>
    <property type="match status" value="1"/>
</dbReference>
<evidence type="ECO:0000313" key="10">
    <source>
        <dbReference type="Proteomes" id="UP000237752"/>
    </source>
</evidence>
<proteinExistence type="inferred from homology"/>
<keyword evidence="5 7" id="KW-0687">Ribonucleoprotein</keyword>
<dbReference type="Pfam" id="PF00861">
    <property type="entry name" value="Ribosomal_L18p"/>
    <property type="match status" value="1"/>
</dbReference>
<evidence type="ECO:0000256" key="6">
    <source>
        <dbReference type="ARBA" id="ARBA00035197"/>
    </source>
</evidence>
<feature type="compositionally biased region" description="Basic residues" evidence="8">
    <location>
        <begin position="17"/>
        <end position="26"/>
    </location>
</feature>
<accession>A0A2T1A0A9</accession>
<dbReference type="GO" id="GO:0008097">
    <property type="term" value="F:5S rRNA binding"/>
    <property type="evidence" value="ECO:0007669"/>
    <property type="project" value="TreeGrafter"/>
</dbReference>
<dbReference type="CDD" id="cd00432">
    <property type="entry name" value="Ribosomal_L18_L5e"/>
    <property type="match status" value="1"/>
</dbReference>
<keyword evidence="4 7" id="KW-0689">Ribosomal protein</keyword>
<keyword evidence="2 7" id="KW-0699">rRNA-binding</keyword>
<dbReference type="HAMAP" id="MF_01337_B">
    <property type="entry name" value="Ribosomal_uL18_B"/>
    <property type="match status" value="1"/>
</dbReference>
<dbReference type="InterPro" id="IPR004389">
    <property type="entry name" value="Ribosomal_uL18_bac-type"/>
</dbReference>
<comment type="similarity">
    <text evidence="1 7">Belongs to the universal ribosomal protein uL18 family.</text>
</comment>
<protein>
    <recommendedName>
        <fullName evidence="6 7">Large ribosomal subunit protein uL18</fullName>
    </recommendedName>
</protein>
<evidence type="ECO:0000256" key="4">
    <source>
        <dbReference type="ARBA" id="ARBA00022980"/>
    </source>
</evidence>
<evidence type="ECO:0000313" key="9">
    <source>
        <dbReference type="EMBL" id="PRZ42039.1"/>
    </source>
</evidence>
<gene>
    <name evidence="7" type="primary">rplR</name>
    <name evidence="9" type="ORF">CLV47_107167</name>
</gene>
<dbReference type="RefSeq" id="WP_106348981.1">
    <property type="nucleotide sequence ID" value="NZ_PVUE01000007.1"/>
</dbReference>
<evidence type="ECO:0000256" key="2">
    <source>
        <dbReference type="ARBA" id="ARBA00022730"/>
    </source>
</evidence>
<dbReference type="AlphaFoldDB" id="A0A2T1A0A9"/>
<comment type="function">
    <text evidence="7">This is one of the proteins that bind and probably mediate the attachment of the 5S RNA into the large ribosomal subunit, where it forms part of the central protuberance.</text>
</comment>
<organism evidence="9 10">
    <name type="scientific">Antricoccus suffuscus</name>
    <dbReference type="NCBI Taxonomy" id="1629062"/>
    <lineage>
        <taxon>Bacteria</taxon>
        <taxon>Bacillati</taxon>
        <taxon>Actinomycetota</taxon>
        <taxon>Actinomycetes</taxon>
        <taxon>Geodermatophilales</taxon>
        <taxon>Antricoccaceae</taxon>
        <taxon>Antricoccus</taxon>
    </lineage>
</organism>
<dbReference type="InterPro" id="IPR005484">
    <property type="entry name" value="Ribosomal_uL18_bac/plant/anim"/>
</dbReference>
<keyword evidence="3 7" id="KW-0694">RNA-binding</keyword>
<reference evidence="9 10" key="1">
    <citation type="submission" date="2018-03" db="EMBL/GenBank/DDBJ databases">
        <title>Genomic Encyclopedia of Archaeal and Bacterial Type Strains, Phase II (KMG-II): from individual species to whole genera.</title>
        <authorList>
            <person name="Goeker M."/>
        </authorList>
    </citation>
    <scope>NUCLEOTIDE SEQUENCE [LARGE SCALE GENOMIC DNA]</scope>
    <source>
        <strain evidence="9 10">DSM 100065</strain>
    </source>
</reference>
<dbReference type="OrthoDB" id="9810939at2"/>
<comment type="subunit">
    <text evidence="7">Part of the 50S ribosomal subunit; part of the 5S rRNA/L5/L18/L25 subcomplex. Contacts the 5S and 23S rRNAs.</text>
</comment>
<dbReference type="NCBIfam" id="TIGR00060">
    <property type="entry name" value="L18_bact"/>
    <property type="match status" value="1"/>
</dbReference>
<comment type="caution">
    <text evidence="9">The sequence shown here is derived from an EMBL/GenBank/DDBJ whole genome shotgun (WGS) entry which is preliminary data.</text>
</comment>
<evidence type="ECO:0000256" key="3">
    <source>
        <dbReference type="ARBA" id="ARBA00022884"/>
    </source>
</evidence>
<evidence type="ECO:0000256" key="8">
    <source>
        <dbReference type="SAM" id="MobiDB-lite"/>
    </source>
</evidence>
<dbReference type="FunFam" id="3.30.420.100:FF:000001">
    <property type="entry name" value="50S ribosomal protein L18"/>
    <property type="match status" value="1"/>
</dbReference>
<name>A0A2T1A0A9_9ACTN</name>
<keyword evidence="10" id="KW-1185">Reference proteome</keyword>
<sequence>MAGFANVRTGGKDAASKRRNSKARRHFRLRKKITGTPSRPRLVVTRSTRHISVQVVDDTVGKTLVFASTTEAELRATDGDKTALSKKVGELVAKRAKEAGIESVVFDRGGNKYHGRIAALADAAREGGLDF</sequence>
<dbReference type="EMBL" id="PVUE01000007">
    <property type="protein sequence ID" value="PRZ42039.1"/>
    <property type="molecule type" value="Genomic_DNA"/>
</dbReference>
<dbReference type="GO" id="GO:0003735">
    <property type="term" value="F:structural constituent of ribosome"/>
    <property type="evidence" value="ECO:0007669"/>
    <property type="project" value="InterPro"/>
</dbReference>
<dbReference type="SUPFAM" id="SSF53137">
    <property type="entry name" value="Translational machinery components"/>
    <property type="match status" value="1"/>
</dbReference>
<evidence type="ECO:0000256" key="7">
    <source>
        <dbReference type="HAMAP-Rule" id="MF_01337"/>
    </source>
</evidence>
<dbReference type="Proteomes" id="UP000237752">
    <property type="component" value="Unassembled WGS sequence"/>
</dbReference>
<evidence type="ECO:0000256" key="5">
    <source>
        <dbReference type="ARBA" id="ARBA00023274"/>
    </source>
</evidence>
<dbReference type="Gene3D" id="3.30.420.100">
    <property type="match status" value="1"/>
</dbReference>
<evidence type="ECO:0000256" key="1">
    <source>
        <dbReference type="ARBA" id="ARBA00007116"/>
    </source>
</evidence>
<feature type="region of interest" description="Disordered" evidence="8">
    <location>
        <begin position="1"/>
        <end position="26"/>
    </location>
</feature>
<dbReference type="GO" id="GO:0022625">
    <property type="term" value="C:cytosolic large ribosomal subunit"/>
    <property type="evidence" value="ECO:0007669"/>
    <property type="project" value="TreeGrafter"/>
</dbReference>
<dbReference type="GO" id="GO:0006412">
    <property type="term" value="P:translation"/>
    <property type="evidence" value="ECO:0007669"/>
    <property type="project" value="UniProtKB-UniRule"/>
</dbReference>